<dbReference type="InterPro" id="IPR020841">
    <property type="entry name" value="PKS_Beta-ketoAc_synthase_dom"/>
</dbReference>
<keyword evidence="3 7" id="KW-0808">Transferase</keyword>
<dbReference type="Pfam" id="PF00698">
    <property type="entry name" value="Acyl_transf_1"/>
    <property type="match status" value="1"/>
</dbReference>
<dbReference type="Pfam" id="PF00550">
    <property type="entry name" value="PP-binding"/>
    <property type="match status" value="1"/>
</dbReference>
<dbReference type="Pfam" id="PF00109">
    <property type="entry name" value="ketoacyl-synt"/>
    <property type="match status" value="1"/>
</dbReference>
<evidence type="ECO:0000259" key="6">
    <source>
        <dbReference type="PROSITE" id="PS52004"/>
    </source>
</evidence>
<keyword evidence="7" id="KW-0012">Acyltransferase</keyword>
<dbReference type="InterPro" id="IPR014043">
    <property type="entry name" value="Acyl_transferase_dom"/>
</dbReference>
<dbReference type="GO" id="GO:0005737">
    <property type="term" value="C:cytoplasm"/>
    <property type="evidence" value="ECO:0007669"/>
    <property type="project" value="TreeGrafter"/>
</dbReference>
<dbReference type="SMART" id="SM00825">
    <property type="entry name" value="PKS_KS"/>
    <property type="match status" value="1"/>
</dbReference>
<dbReference type="PROSITE" id="PS50075">
    <property type="entry name" value="CARRIER"/>
    <property type="match status" value="1"/>
</dbReference>
<dbReference type="EMBL" id="WOFH01000003">
    <property type="protein sequence ID" value="MUN36781.1"/>
    <property type="molecule type" value="Genomic_DNA"/>
</dbReference>
<dbReference type="SUPFAM" id="SSF53901">
    <property type="entry name" value="Thiolase-like"/>
    <property type="match status" value="1"/>
</dbReference>
<dbReference type="Pfam" id="PF16197">
    <property type="entry name" value="KAsynt_C_assoc"/>
    <property type="match status" value="1"/>
</dbReference>
<accession>A0A7K1KX50</accession>
<dbReference type="InterPro" id="IPR016039">
    <property type="entry name" value="Thiolase-like"/>
</dbReference>
<feature type="compositionally biased region" description="Pro residues" evidence="4">
    <location>
        <begin position="863"/>
        <end position="876"/>
    </location>
</feature>
<feature type="domain" description="Carrier" evidence="5">
    <location>
        <begin position="881"/>
        <end position="956"/>
    </location>
</feature>
<dbReference type="PROSITE" id="PS52004">
    <property type="entry name" value="KS3_2"/>
    <property type="match status" value="1"/>
</dbReference>
<dbReference type="Gene3D" id="1.10.1200.10">
    <property type="entry name" value="ACP-like"/>
    <property type="match status" value="1"/>
</dbReference>
<protein>
    <submittedName>
        <fullName evidence="7">Acyltransferase domain-containing protein</fullName>
    </submittedName>
</protein>
<evidence type="ECO:0000256" key="1">
    <source>
        <dbReference type="ARBA" id="ARBA00022450"/>
    </source>
</evidence>
<dbReference type="SUPFAM" id="SSF52151">
    <property type="entry name" value="FabD/lysophospholipase-like"/>
    <property type="match status" value="1"/>
</dbReference>
<dbReference type="GO" id="GO:0071770">
    <property type="term" value="P:DIM/DIP cell wall layer assembly"/>
    <property type="evidence" value="ECO:0007669"/>
    <property type="project" value="TreeGrafter"/>
</dbReference>
<dbReference type="SUPFAM" id="SSF55048">
    <property type="entry name" value="Probable ACP-binding domain of malonyl-CoA ACP transacylase"/>
    <property type="match status" value="1"/>
</dbReference>
<dbReference type="InterPro" id="IPR050091">
    <property type="entry name" value="PKS_NRPS_Biosynth_Enz"/>
</dbReference>
<dbReference type="InterPro" id="IPR036736">
    <property type="entry name" value="ACP-like_sf"/>
</dbReference>
<dbReference type="PANTHER" id="PTHR43775:SF37">
    <property type="entry name" value="SI:DKEY-61P9.11"/>
    <property type="match status" value="1"/>
</dbReference>
<proteinExistence type="predicted"/>
<feature type="domain" description="Ketosynthase family 3 (KS3)" evidence="6">
    <location>
        <begin position="6"/>
        <end position="423"/>
    </location>
</feature>
<feature type="region of interest" description="Disordered" evidence="4">
    <location>
        <begin position="957"/>
        <end position="986"/>
    </location>
</feature>
<dbReference type="InterPro" id="IPR018201">
    <property type="entry name" value="Ketoacyl_synth_AS"/>
</dbReference>
<dbReference type="PROSITE" id="PS00606">
    <property type="entry name" value="KS3_1"/>
    <property type="match status" value="1"/>
</dbReference>
<dbReference type="GO" id="GO:0006633">
    <property type="term" value="P:fatty acid biosynthetic process"/>
    <property type="evidence" value="ECO:0007669"/>
    <property type="project" value="InterPro"/>
</dbReference>
<organism evidence="7 8">
    <name type="scientific">Actinomadura litoris</name>
    <dbReference type="NCBI Taxonomy" id="2678616"/>
    <lineage>
        <taxon>Bacteria</taxon>
        <taxon>Bacillati</taxon>
        <taxon>Actinomycetota</taxon>
        <taxon>Actinomycetes</taxon>
        <taxon>Streptosporangiales</taxon>
        <taxon>Thermomonosporaceae</taxon>
        <taxon>Actinomadura</taxon>
    </lineage>
</organism>
<dbReference type="GO" id="GO:0004312">
    <property type="term" value="F:fatty acid synthase activity"/>
    <property type="evidence" value="ECO:0007669"/>
    <property type="project" value="TreeGrafter"/>
</dbReference>
<dbReference type="SUPFAM" id="SSF47336">
    <property type="entry name" value="ACP-like"/>
    <property type="match status" value="1"/>
</dbReference>
<dbReference type="Gene3D" id="3.30.70.3290">
    <property type="match status" value="1"/>
</dbReference>
<keyword evidence="1" id="KW-0596">Phosphopantetheine</keyword>
<dbReference type="Proteomes" id="UP000432015">
    <property type="component" value="Unassembled WGS sequence"/>
</dbReference>
<dbReference type="InterPro" id="IPR020806">
    <property type="entry name" value="PKS_PP-bd"/>
</dbReference>
<feature type="region of interest" description="Disordered" evidence="4">
    <location>
        <begin position="861"/>
        <end position="885"/>
    </location>
</feature>
<dbReference type="InterPro" id="IPR016035">
    <property type="entry name" value="Acyl_Trfase/lysoPLipase"/>
</dbReference>
<reference evidence="7 8" key="1">
    <citation type="submission" date="2019-11" db="EMBL/GenBank/DDBJ databases">
        <authorList>
            <person name="Cao P."/>
        </authorList>
    </citation>
    <scope>NUCLEOTIDE SEQUENCE [LARGE SCALE GENOMIC DNA]</scope>
    <source>
        <strain evidence="7 8">NEAU-AAG5</strain>
    </source>
</reference>
<evidence type="ECO:0000313" key="7">
    <source>
        <dbReference type="EMBL" id="MUN36781.1"/>
    </source>
</evidence>
<evidence type="ECO:0000259" key="5">
    <source>
        <dbReference type="PROSITE" id="PS50075"/>
    </source>
</evidence>
<dbReference type="CDD" id="cd00833">
    <property type="entry name" value="PKS"/>
    <property type="match status" value="1"/>
</dbReference>
<dbReference type="AlphaFoldDB" id="A0A7K1KX50"/>
<dbReference type="InterPro" id="IPR006162">
    <property type="entry name" value="Ppantetheine_attach_site"/>
</dbReference>
<sequence length="986" mass="101124">MTRDRSLDIAVTGMSGRFPGCADLDAWWSALLAGRVLTRRYERRELEAAGVPASLLDEPDYVPVHGHLDGADRFDNALFRVSPRDAEMMDPQHRLMLEAAWAALEDAGSAGDLVTGVYASASGSGYLRAMVAGGKLDPLTLEDAVHGTEPDFMASLISYKLGLTGPALAVQTACSSSLVALHMAGQALLNGDCDQALVVAAGIAHPQAGHLHVPGGIHSPSGTCRPFDARADGVVAGSGVAAVVLRRAADAAVAPHGIILGTAINNDGAAKAGYYAPSVAGQEAVIRSALLAADVEADSIGYLESHGTGTRVGDPIEWSAASAALGGMGAAPGQVAVGALKANVGHLDNAAGLASLIKTLLVLRDGAVPPVAGFTRLNPLLDAGDSPLYVPAEAAPWSGPRPWRAGVSSFGIGGTNAHVIVERAADVPRTRRDRPGLVLLSAADPEALTRSAARLSERLGGSDLDLGDVAFTLATGRVALTERLAVSGRSAADVAARLAGGDGVVRGSRPADGPAPVVFLFPGQGSQYPGMALPFAEALPGFADVLDQILDTFDTPLAGRLRRALLTRGFPEAELRETELAQPALFAVEYAADRALRGLGVVPVAVAGHSLGEITALCVAGALDPAEAARFVAARGRALQGCPPGAMLALGCDEAAARELLAASGAALEIAAINTPDTCVVAGTADTVDTFRAWLGDRVFARPLRTGRAFHTSLVEPGLRELAAALPGLAPKPPTVPYAANATGKLVPAGTPIEPGDLVRAAREPVRFADAMAAIAARHPGAVAVEIGPGRALTGMADAAGLTAVALSPSRTAHPDEEVRTALGALWTLGQPLATEPLIEPGHLLHLPAYPFAGPSWMAPEAAPKPLPEAEPPKAPEPAGQGAPDAPALLARLWTELLGHADLTAESDFFKLGGDSLLVTHLARRVHRELGVRVPMREMLAGRTLGRQTTIVLDLLEPSRSGGPPGQARPHGVPTAAVAGHERRGP</sequence>
<gene>
    <name evidence="7" type="ORF">GNZ18_09250</name>
</gene>
<dbReference type="InterPro" id="IPR009081">
    <property type="entry name" value="PP-bd_ACP"/>
</dbReference>
<evidence type="ECO:0000256" key="2">
    <source>
        <dbReference type="ARBA" id="ARBA00022553"/>
    </source>
</evidence>
<dbReference type="Pfam" id="PF02801">
    <property type="entry name" value="Ketoacyl-synt_C"/>
    <property type="match status" value="1"/>
</dbReference>
<dbReference type="SMART" id="SM00823">
    <property type="entry name" value="PKS_PP"/>
    <property type="match status" value="1"/>
</dbReference>
<evidence type="ECO:0000256" key="3">
    <source>
        <dbReference type="ARBA" id="ARBA00022679"/>
    </source>
</evidence>
<dbReference type="RefSeq" id="WP_312874400.1">
    <property type="nucleotide sequence ID" value="NZ_WOFH01000003.1"/>
</dbReference>
<name>A0A7K1KX50_9ACTN</name>
<dbReference type="InterPro" id="IPR001227">
    <property type="entry name" value="Ac_transferase_dom_sf"/>
</dbReference>
<dbReference type="GO" id="GO:0031177">
    <property type="term" value="F:phosphopantetheine binding"/>
    <property type="evidence" value="ECO:0007669"/>
    <property type="project" value="InterPro"/>
</dbReference>
<evidence type="ECO:0000256" key="4">
    <source>
        <dbReference type="SAM" id="MobiDB-lite"/>
    </source>
</evidence>
<dbReference type="GO" id="GO:0005886">
    <property type="term" value="C:plasma membrane"/>
    <property type="evidence" value="ECO:0007669"/>
    <property type="project" value="TreeGrafter"/>
</dbReference>
<dbReference type="SMART" id="SM00827">
    <property type="entry name" value="PKS_AT"/>
    <property type="match status" value="1"/>
</dbReference>
<dbReference type="PROSITE" id="PS00012">
    <property type="entry name" value="PHOSPHOPANTETHEINE"/>
    <property type="match status" value="1"/>
</dbReference>
<dbReference type="InterPro" id="IPR032821">
    <property type="entry name" value="PKS_assoc"/>
</dbReference>
<keyword evidence="2" id="KW-0597">Phosphoprotein</keyword>
<dbReference type="GO" id="GO:0004315">
    <property type="term" value="F:3-oxoacyl-[acyl-carrier-protein] synthase activity"/>
    <property type="evidence" value="ECO:0007669"/>
    <property type="project" value="InterPro"/>
</dbReference>
<comment type="caution">
    <text evidence="7">The sequence shown here is derived from an EMBL/GenBank/DDBJ whole genome shotgun (WGS) entry which is preliminary data.</text>
</comment>
<dbReference type="PANTHER" id="PTHR43775">
    <property type="entry name" value="FATTY ACID SYNTHASE"/>
    <property type="match status" value="1"/>
</dbReference>
<dbReference type="InterPro" id="IPR014030">
    <property type="entry name" value="Ketoacyl_synth_N"/>
</dbReference>
<evidence type="ECO:0000313" key="8">
    <source>
        <dbReference type="Proteomes" id="UP000432015"/>
    </source>
</evidence>
<dbReference type="InterPro" id="IPR014031">
    <property type="entry name" value="Ketoacyl_synth_C"/>
</dbReference>
<keyword evidence="8" id="KW-1185">Reference proteome</keyword>
<dbReference type="Gene3D" id="3.40.47.10">
    <property type="match status" value="1"/>
</dbReference>
<dbReference type="InterPro" id="IPR016036">
    <property type="entry name" value="Malonyl_transacylase_ACP-bd"/>
</dbReference>
<dbReference type="Gene3D" id="3.40.366.10">
    <property type="entry name" value="Malonyl-Coenzyme A Acyl Carrier Protein, domain 2"/>
    <property type="match status" value="1"/>
</dbReference>